<keyword evidence="2" id="KW-1185">Reference proteome</keyword>
<dbReference type="EMBL" id="CM042054">
    <property type="protein sequence ID" value="KAI3707540.1"/>
    <property type="molecule type" value="Genomic_DNA"/>
</dbReference>
<proteinExistence type="predicted"/>
<evidence type="ECO:0000313" key="1">
    <source>
        <dbReference type="EMBL" id="KAI3707540.1"/>
    </source>
</evidence>
<evidence type="ECO:0000313" key="2">
    <source>
        <dbReference type="Proteomes" id="UP001055879"/>
    </source>
</evidence>
<dbReference type="Proteomes" id="UP001055879">
    <property type="component" value="Linkage Group LG08"/>
</dbReference>
<protein>
    <submittedName>
        <fullName evidence="1">Uncharacterized protein</fullName>
    </submittedName>
</protein>
<reference evidence="1 2" key="2">
    <citation type="journal article" date="2022" name="Mol. Ecol. Resour.">
        <title>The genomes of chicory, endive, great burdock and yacon provide insights into Asteraceae paleo-polyploidization history and plant inulin production.</title>
        <authorList>
            <person name="Fan W."/>
            <person name="Wang S."/>
            <person name="Wang H."/>
            <person name="Wang A."/>
            <person name="Jiang F."/>
            <person name="Liu H."/>
            <person name="Zhao H."/>
            <person name="Xu D."/>
            <person name="Zhang Y."/>
        </authorList>
    </citation>
    <scope>NUCLEOTIDE SEQUENCE [LARGE SCALE GENOMIC DNA]</scope>
    <source>
        <strain evidence="2">cv. Niubang</strain>
    </source>
</reference>
<gene>
    <name evidence="1" type="ORF">L6452_26160</name>
</gene>
<name>A0ACB9AC70_ARCLA</name>
<reference evidence="2" key="1">
    <citation type="journal article" date="2022" name="Mol. Ecol. Resour.">
        <title>The genomes of chicory, endive, great burdock and yacon provide insights into Asteraceae palaeo-polyploidization history and plant inulin production.</title>
        <authorList>
            <person name="Fan W."/>
            <person name="Wang S."/>
            <person name="Wang H."/>
            <person name="Wang A."/>
            <person name="Jiang F."/>
            <person name="Liu H."/>
            <person name="Zhao H."/>
            <person name="Xu D."/>
            <person name="Zhang Y."/>
        </authorList>
    </citation>
    <scope>NUCLEOTIDE SEQUENCE [LARGE SCALE GENOMIC DNA]</scope>
    <source>
        <strain evidence="2">cv. Niubang</strain>
    </source>
</reference>
<sequence length="76" mass="8589">MFLPNRSTVSSVREDSNSYSRFRGGMGDDARSHATEETFVVFRFSKLSTRFIILHLLLLLPAKNFKKPVGGFVHGN</sequence>
<comment type="caution">
    <text evidence="1">The sequence shown here is derived from an EMBL/GenBank/DDBJ whole genome shotgun (WGS) entry which is preliminary data.</text>
</comment>
<organism evidence="1 2">
    <name type="scientific">Arctium lappa</name>
    <name type="common">Greater burdock</name>
    <name type="synonym">Lappa major</name>
    <dbReference type="NCBI Taxonomy" id="4217"/>
    <lineage>
        <taxon>Eukaryota</taxon>
        <taxon>Viridiplantae</taxon>
        <taxon>Streptophyta</taxon>
        <taxon>Embryophyta</taxon>
        <taxon>Tracheophyta</taxon>
        <taxon>Spermatophyta</taxon>
        <taxon>Magnoliopsida</taxon>
        <taxon>eudicotyledons</taxon>
        <taxon>Gunneridae</taxon>
        <taxon>Pentapetalae</taxon>
        <taxon>asterids</taxon>
        <taxon>campanulids</taxon>
        <taxon>Asterales</taxon>
        <taxon>Asteraceae</taxon>
        <taxon>Carduoideae</taxon>
        <taxon>Cardueae</taxon>
        <taxon>Arctiinae</taxon>
        <taxon>Arctium</taxon>
    </lineage>
</organism>
<accession>A0ACB9AC70</accession>